<reference evidence="1 2" key="1">
    <citation type="submission" date="2018-10" db="EMBL/GenBank/DDBJ databases">
        <title>Butyricimonas faecalis sp. nov., isolated from human faeces and emended description of the genus Butyricimonas.</title>
        <authorList>
            <person name="Le Roy T."/>
            <person name="Van der Smissen P."/>
            <person name="Paquot A."/>
            <person name="Delzenne N."/>
            <person name="Muccioli G."/>
            <person name="Collet J.-F."/>
            <person name="Cani P.D."/>
        </authorList>
    </citation>
    <scope>NUCLEOTIDE SEQUENCE [LARGE SCALE GENOMIC DNA]</scope>
    <source>
        <strain evidence="1 2">H184</strain>
    </source>
</reference>
<evidence type="ECO:0000313" key="2">
    <source>
        <dbReference type="Proteomes" id="UP000270673"/>
    </source>
</evidence>
<sequence length="118" mass="13404">MKRIYHTGPNITSRNRAVLSGGSFCFPCLMEMRMTRTRMEKTGKRIQPLTDRELQGKVGKRFFSDGKAGPFGFRGKIILAALRYFSRKPCLSGSVYRKALVVQRAAKARIFTIKIIKS</sequence>
<dbReference type="EMBL" id="CP032819">
    <property type="protein sequence ID" value="AZS30806.1"/>
    <property type="molecule type" value="Genomic_DNA"/>
</dbReference>
<dbReference type="KEGG" id="buy:D8S85_15470"/>
<name>A0A3Q9IPR6_9BACT</name>
<organism evidence="1 2">
    <name type="scientific">Butyricimonas faecalis</name>
    <dbReference type="NCBI Taxonomy" id="2093856"/>
    <lineage>
        <taxon>Bacteria</taxon>
        <taxon>Pseudomonadati</taxon>
        <taxon>Bacteroidota</taxon>
        <taxon>Bacteroidia</taxon>
        <taxon>Bacteroidales</taxon>
        <taxon>Odoribacteraceae</taxon>
        <taxon>Butyricimonas</taxon>
    </lineage>
</organism>
<dbReference type="OrthoDB" id="1098030at2"/>
<proteinExistence type="predicted"/>
<accession>A0A3Q9IPR6</accession>
<gene>
    <name evidence="1" type="ORF">D8S85_15470</name>
</gene>
<protein>
    <submittedName>
        <fullName evidence="1">Uncharacterized protein</fullName>
    </submittedName>
</protein>
<dbReference type="AlphaFoldDB" id="A0A3Q9IPR6"/>
<evidence type="ECO:0000313" key="1">
    <source>
        <dbReference type="EMBL" id="AZS30806.1"/>
    </source>
</evidence>
<dbReference type="Proteomes" id="UP000270673">
    <property type="component" value="Chromosome"/>
</dbReference>
<keyword evidence="2" id="KW-1185">Reference proteome</keyword>